<sequence>MIDIRNLKIQLSKEFDMKDLGPTKKILGMQITRDKQKGVLQLSQAEYINRVLQRFNMDKAKPVNTPLARHFRLSKDQSPQTKEEEEFMAKILYASTIGSLMYAMVCTRLDIGHEVGVVSKFMPKPGKAHWEAVKWILRHLRGTIEKCLYFRKGDLKLQGYVDADFGGEVDHRRSTTGYVFTIGATVVSWMSRIQNIVALSTTEAEAPILVTLSLPSLVLDGGVIASELGLRTGIQDLGLILLVCCGWLQVLVSGSRVSI</sequence>
<accession>A0A9N7P0J4</accession>
<dbReference type="PANTHER" id="PTHR11439:SF467">
    <property type="entry name" value="INTEGRASE CATALYTIC DOMAIN-CONTAINING PROTEIN"/>
    <property type="match status" value="1"/>
</dbReference>
<dbReference type="EMBL" id="CACSLK010034598">
    <property type="protein sequence ID" value="CAA0842073.1"/>
    <property type="molecule type" value="Genomic_DNA"/>
</dbReference>
<name>A0A9N7P0J4_STRHE</name>
<keyword evidence="3" id="KW-1185">Reference proteome</keyword>
<evidence type="ECO:0000313" key="2">
    <source>
        <dbReference type="EMBL" id="CAA0842073.1"/>
    </source>
</evidence>
<dbReference type="Pfam" id="PF07727">
    <property type="entry name" value="RVT_2"/>
    <property type="match status" value="1"/>
</dbReference>
<dbReference type="OrthoDB" id="1645289at2759"/>
<dbReference type="PANTHER" id="PTHR11439">
    <property type="entry name" value="GAG-POL-RELATED RETROTRANSPOSON"/>
    <property type="match status" value="1"/>
</dbReference>
<dbReference type="Proteomes" id="UP001153555">
    <property type="component" value="Unassembled WGS sequence"/>
</dbReference>
<dbReference type="AlphaFoldDB" id="A0A9N7P0J4"/>
<reference evidence="2" key="1">
    <citation type="submission" date="2019-12" db="EMBL/GenBank/DDBJ databases">
        <authorList>
            <person name="Scholes J."/>
        </authorList>
    </citation>
    <scope>NUCLEOTIDE SEQUENCE</scope>
</reference>
<proteinExistence type="predicted"/>
<comment type="caution">
    <text evidence="2">The sequence shown here is derived from an EMBL/GenBank/DDBJ whole genome shotgun (WGS) entry which is preliminary data.</text>
</comment>
<evidence type="ECO:0000313" key="3">
    <source>
        <dbReference type="Proteomes" id="UP001153555"/>
    </source>
</evidence>
<protein>
    <submittedName>
        <fullName evidence="2">Uncharacterized mitochondrial protein AtMg00810</fullName>
    </submittedName>
</protein>
<dbReference type="InterPro" id="IPR013103">
    <property type="entry name" value="RVT_2"/>
</dbReference>
<organism evidence="2 3">
    <name type="scientific">Striga hermonthica</name>
    <name type="common">Purple witchweed</name>
    <name type="synonym">Buchnera hermonthica</name>
    <dbReference type="NCBI Taxonomy" id="68872"/>
    <lineage>
        <taxon>Eukaryota</taxon>
        <taxon>Viridiplantae</taxon>
        <taxon>Streptophyta</taxon>
        <taxon>Embryophyta</taxon>
        <taxon>Tracheophyta</taxon>
        <taxon>Spermatophyta</taxon>
        <taxon>Magnoliopsida</taxon>
        <taxon>eudicotyledons</taxon>
        <taxon>Gunneridae</taxon>
        <taxon>Pentapetalae</taxon>
        <taxon>asterids</taxon>
        <taxon>lamiids</taxon>
        <taxon>Lamiales</taxon>
        <taxon>Orobanchaceae</taxon>
        <taxon>Buchnereae</taxon>
        <taxon>Striga</taxon>
    </lineage>
</organism>
<gene>
    <name evidence="2" type="ORF">SHERM_07937</name>
</gene>
<dbReference type="CDD" id="cd09272">
    <property type="entry name" value="RNase_HI_RT_Ty1"/>
    <property type="match status" value="1"/>
</dbReference>
<evidence type="ECO:0000259" key="1">
    <source>
        <dbReference type="Pfam" id="PF07727"/>
    </source>
</evidence>
<feature type="domain" description="Reverse transcriptase Ty1/copia-type" evidence="1">
    <location>
        <begin position="4"/>
        <end position="67"/>
    </location>
</feature>